<proteinExistence type="predicted"/>
<dbReference type="Proteomes" id="UP000817658">
    <property type="component" value="Chromosome 1"/>
</dbReference>
<sequence length="87" mass="9142">MVKNNVGPSGLRTSYTTVHLAADEPWLRPGGSGCSAARLSQIHTYSIGSRGTGPCTTRATACSSAMVVAIYLDLEPTIIEPLNLFCS</sequence>
<dbReference type="EMBL" id="AP003933">
    <property type="protein sequence ID" value="BAD87980.1"/>
    <property type="molecule type" value="Genomic_DNA"/>
</dbReference>
<protein>
    <submittedName>
        <fullName evidence="2">Uncharacterized protein</fullName>
    </submittedName>
</protein>
<dbReference type="Proteomes" id="UP000000763">
    <property type="component" value="Chromosome 1"/>
</dbReference>
<gene>
    <name evidence="1" type="ORF">B1110C07.2</name>
    <name evidence="2" type="ORF">OSJNBa0066C06.29</name>
</gene>
<accession>Q5JKM7</accession>
<reference evidence="3" key="3">
    <citation type="journal article" date="2008" name="Nucleic Acids Res.">
        <title>The rice annotation project database (RAP-DB): 2008 update.</title>
        <authorList>
            <consortium name="The rice annotation project (RAP)"/>
        </authorList>
    </citation>
    <scope>GENOME REANNOTATION</scope>
    <source>
        <strain evidence="3">cv. Nipponbare</strain>
    </source>
</reference>
<evidence type="ECO:0000313" key="1">
    <source>
        <dbReference type="EMBL" id="BAD87918.1"/>
    </source>
</evidence>
<dbReference type="AlphaFoldDB" id="Q5JKM7"/>
<evidence type="ECO:0000313" key="3">
    <source>
        <dbReference type="Proteomes" id="UP000000763"/>
    </source>
</evidence>
<organism evidence="2">
    <name type="scientific">Oryza sativa subsp. japonica</name>
    <name type="common">Rice</name>
    <dbReference type="NCBI Taxonomy" id="39947"/>
    <lineage>
        <taxon>Eukaryota</taxon>
        <taxon>Viridiplantae</taxon>
        <taxon>Streptophyta</taxon>
        <taxon>Embryophyta</taxon>
        <taxon>Tracheophyta</taxon>
        <taxon>Spermatophyta</taxon>
        <taxon>Magnoliopsida</taxon>
        <taxon>Liliopsida</taxon>
        <taxon>Poales</taxon>
        <taxon>Poaceae</taxon>
        <taxon>BOP clade</taxon>
        <taxon>Oryzoideae</taxon>
        <taxon>Oryzeae</taxon>
        <taxon>Oryzinae</taxon>
        <taxon>Oryza</taxon>
        <taxon>Oryza sativa</taxon>
    </lineage>
</organism>
<reference evidence="2" key="1">
    <citation type="journal article" date="2002" name="Nature">
        <title>The genome sequence and structure of rice chromosome 1.</title>
        <authorList>
            <person name="Sasaki T."/>
            <person name="Matsumoto T."/>
            <person name="Yamamoto K."/>
            <person name="Sakata K."/>
            <person name="Baba T."/>
            <person name="Katayose Y."/>
            <person name="Wu J."/>
            <person name="Niimura Y."/>
            <person name="Cheng Z."/>
            <person name="Nagamura Y."/>
            <person name="Antonio B.A."/>
            <person name="Kanamori H."/>
            <person name="Hosokawa S."/>
            <person name="Masukawa M."/>
            <person name="Arikawa K."/>
            <person name="Chiden Y."/>
            <person name="Hayashi M."/>
            <person name="Okamoto M."/>
            <person name="Ando T."/>
            <person name="Aoki H."/>
            <person name="Arita K."/>
            <person name="Hamada M."/>
            <person name="Harada C."/>
            <person name="Hijishita S."/>
            <person name="Honda M."/>
            <person name="Ichikawa Y."/>
            <person name="Idonuma A."/>
            <person name="Iijima M."/>
            <person name="Ikeda M."/>
            <person name="Ikeno M."/>
            <person name="Itoh S."/>
            <person name="Itoh T."/>
            <person name="Itoh Y."/>
            <person name="Itoh Y."/>
            <person name="Iwabuchi A."/>
            <person name="Kamiya K."/>
            <person name="Karasawa W."/>
            <person name="Katagiri S."/>
            <person name="Kikuta A."/>
            <person name="Kobayashi N."/>
            <person name="Kono I."/>
            <person name="Machita K."/>
            <person name="Maehara T."/>
            <person name="Mizuno H."/>
            <person name="Mizubayashi T."/>
            <person name="Mukai Y."/>
            <person name="Nagasaki H."/>
            <person name="Nakashima M."/>
            <person name="Nakama Y."/>
            <person name="Nakamichi Y."/>
            <person name="Nakamura M."/>
            <person name="Namiki N."/>
            <person name="Negishi M."/>
            <person name="Ohta I."/>
            <person name="Ono N."/>
            <person name="Saji S."/>
            <person name="Sakai K."/>
            <person name="Shibata M."/>
            <person name="Shimokawa T."/>
            <person name="Shomura A."/>
            <person name="Song J."/>
            <person name="Takazaki Y."/>
            <person name="Terasawa K."/>
            <person name="Tsuji K."/>
            <person name="Waki K."/>
            <person name="Yamagata H."/>
            <person name="Yamane H."/>
            <person name="Yoshiki S."/>
            <person name="Yoshihara R."/>
            <person name="Yukawa K."/>
            <person name="Zhong H."/>
            <person name="Iwama H."/>
            <person name="Endo T."/>
            <person name="Ito H."/>
            <person name="Hahn J.H."/>
            <person name="Kim H.I."/>
            <person name="Eun M.Y."/>
            <person name="Yano M."/>
            <person name="Jiang J."/>
            <person name="Gojobori T."/>
        </authorList>
    </citation>
    <scope>NUCLEOTIDE SEQUENCE</scope>
</reference>
<name>Q5JKM7_ORYSJ</name>
<dbReference type="EMBL" id="AP003902">
    <property type="protein sequence ID" value="BAD87918.1"/>
    <property type="molecule type" value="Genomic_DNA"/>
</dbReference>
<evidence type="ECO:0000313" key="2">
    <source>
        <dbReference type="EMBL" id="BAD87980.1"/>
    </source>
</evidence>
<reference evidence="3" key="2">
    <citation type="journal article" date="2005" name="Nature">
        <title>The map-based sequence of the rice genome.</title>
        <authorList>
            <consortium name="International rice genome sequencing project (IRGSP)"/>
            <person name="Matsumoto T."/>
            <person name="Wu J."/>
            <person name="Kanamori H."/>
            <person name="Katayose Y."/>
            <person name="Fujisawa M."/>
            <person name="Namiki N."/>
            <person name="Mizuno H."/>
            <person name="Yamamoto K."/>
            <person name="Antonio B.A."/>
            <person name="Baba T."/>
            <person name="Sakata K."/>
            <person name="Nagamura Y."/>
            <person name="Aoki H."/>
            <person name="Arikawa K."/>
            <person name="Arita K."/>
            <person name="Bito T."/>
            <person name="Chiden Y."/>
            <person name="Fujitsuka N."/>
            <person name="Fukunaka R."/>
            <person name="Hamada M."/>
            <person name="Harada C."/>
            <person name="Hayashi A."/>
            <person name="Hijishita S."/>
            <person name="Honda M."/>
            <person name="Hosokawa S."/>
            <person name="Ichikawa Y."/>
            <person name="Idonuma A."/>
            <person name="Iijima M."/>
            <person name="Ikeda M."/>
            <person name="Ikeno M."/>
            <person name="Ito K."/>
            <person name="Ito S."/>
            <person name="Ito T."/>
            <person name="Ito Y."/>
            <person name="Ito Y."/>
            <person name="Iwabuchi A."/>
            <person name="Kamiya K."/>
            <person name="Karasawa W."/>
            <person name="Kurita K."/>
            <person name="Katagiri S."/>
            <person name="Kikuta A."/>
            <person name="Kobayashi H."/>
            <person name="Kobayashi N."/>
            <person name="Machita K."/>
            <person name="Maehara T."/>
            <person name="Masukawa M."/>
            <person name="Mizubayashi T."/>
            <person name="Mukai Y."/>
            <person name="Nagasaki H."/>
            <person name="Nagata Y."/>
            <person name="Naito S."/>
            <person name="Nakashima M."/>
            <person name="Nakama Y."/>
            <person name="Nakamichi Y."/>
            <person name="Nakamura M."/>
            <person name="Meguro A."/>
            <person name="Negishi M."/>
            <person name="Ohta I."/>
            <person name="Ohta T."/>
            <person name="Okamoto M."/>
            <person name="Ono N."/>
            <person name="Saji S."/>
            <person name="Sakaguchi M."/>
            <person name="Sakai K."/>
            <person name="Shibata M."/>
            <person name="Shimokawa T."/>
            <person name="Song J."/>
            <person name="Takazaki Y."/>
            <person name="Terasawa K."/>
            <person name="Tsugane M."/>
            <person name="Tsuji K."/>
            <person name="Ueda S."/>
            <person name="Waki K."/>
            <person name="Yamagata H."/>
            <person name="Yamamoto M."/>
            <person name="Yamamoto S."/>
            <person name="Yamane H."/>
            <person name="Yoshiki S."/>
            <person name="Yoshihara R."/>
            <person name="Yukawa K."/>
            <person name="Zhong H."/>
            <person name="Yano M."/>
            <person name="Yuan Q."/>
            <person name="Ouyang S."/>
            <person name="Liu J."/>
            <person name="Jones K.M."/>
            <person name="Gansberger K."/>
            <person name="Moffat K."/>
            <person name="Hill J."/>
            <person name="Bera J."/>
            <person name="Fadrosh D."/>
            <person name="Jin S."/>
            <person name="Johri S."/>
            <person name="Kim M."/>
            <person name="Overton L."/>
            <person name="Reardon M."/>
            <person name="Tsitrin T."/>
            <person name="Vuong H."/>
            <person name="Weaver B."/>
            <person name="Ciecko A."/>
            <person name="Tallon L."/>
            <person name="Jackson J."/>
            <person name="Pai G."/>
            <person name="Aken S.V."/>
            <person name="Utterback T."/>
            <person name="Reidmuller S."/>
            <person name="Feldblyum T."/>
            <person name="Hsiao J."/>
            <person name="Zismann V."/>
            <person name="Iobst S."/>
            <person name="de Vazeille A.R."/>
            <person name="Buell C.R."/>
            <person name="Ying K."/>
            <person name="Li Y."/>
            <person name="Lu T."/>
            <person name="Huang Y."/>
            <person name="Zhao Q."/>
            <person name="Feng Q."/>
            <person name="Zhang L."/>
            <person name="Zhu J."/>
            <person name="Weng Q."/>
            <person name="Mu J."/>
            <person name="Lu Y."/>
            <person name="Fan D."/>
            <person name="Liu Y."/>
            <person name="Guan J."/>
            <person name="Zhang Y."/>
            <person name="Yu S."/>
            <person name="Liu X."/>
            <person name="Zhang Y."/>
            <person name="Hong G."/>
            <person name="Han B."/>
            <person name="Choisne N."/>
            <person name="Demange N."/>
            <person name="Orjeda G."/>
            <person name="Samain S."/>
            <person name="Cattolico L."/>
            <person name="Pelletier E."/>
            <person name="Couloux A."/>
            <person name="Segurens B."/>
            <person name="Wincker P."/>
            <person name="D'Hont A."/>
            <person name="Scarpelli C."/>
            <person name="Weissenbach J."/>
            <person name="Salanoubat M."/>
            <person name="Quetier F."/>
            <person name="Yu Y."/>
            <person name="Kim H.R."/>
            <person name="Rambo T."/>
            <person name="Currie J."/>
            <person name="Collura K."/>
            <person name="Luo M."/>
            <person name="Yang T."/>
            <person name="Ammiraju J.S.S."/>
            <person name="Engler F."/>
            <person name="Soderlund C."/>
            <person name="Wing R.A."/>
            <person name="Palmer L.E."/>
            <person name="de la Bastide M."/>
            <person name="Spiegel L."/>
            <person name="Nascimento L."/>
            <person name="Zutavern T."/>
            <person name="O'Shaughnessy A."/>
            <person name="Dike S."/>
            <person name="Dedhia N."/>
            <person name="Preston R."/>
            <person name="Balija V."/>
            <person name="McCombie W.R."/>
            <person name="Chow T."/>
            <person name="Chen H."/>
            <person name="Chung M."/>
            <person name="Chen C."/>
            <person name="Shaw J."/>
            <person name="Wu H."/>
            <person name="Hsiao K."/>
            <person name="Chao Y."/>
            <person name="Chu M."/>
            <person name="Cheng C."/>
            <person name="Hour A."/>
            <person name="Lee P."/>
            <person name="Lin S."/>
            <person name="Lin Y."/>
            <person name="Liou J."/>
            <person name="Liu S."/>
            <person name="Hsing Y."/>
            <person name="Raghuvanshi S."/>
            <person name="Mohanty A."/>
            <person name="Bharti A.K."/>
            <person name="Gaur A."/>
            <person name="Gupta V."/>
            <person name="Kumar D."/>
            <person name="Ravi V."/>
            <person name="Vij S."/>
            <person name="Kapur A."/>
            <person name="Khurana P."/>
            <person name="Khurana P."/>
            <person name="Khurana J.P."/>
            <person name="Tyagi A.K."/>
            <person name="Gaikwad K."/>
            <person name="Singh A."/>
            <person name="Dalal V."/>
            <person name="Srivastava S."/>
            <person name="Dixit A."/>
            <person name="Pal A.K."/>
            <person name="Ghazi I.A."/>
            <person name="Yadav M."/>
            <person name="Pandit A."/>
            <person name="Bhargava A."/>
            <person name="Sureshbabu K."/>
            <person name="Batra K."/>
            <person name="Sharma T.R."/>
            <person name="Mohapatra T."/>
            <person name="Singh N.K."/>
            <person name="Messing J."/>
            <person name="Nelson A.B."/>
            <person name="Fuks G."/>
            <person name="Kavchok S."/>
            <person name="Keizer G."/>
            <person name="Linton E."/>
            <person name="Llaca V."/>
            <person name="Song R."/>
            <person name="Tanyolac B."/>
            <person name="Young S."/>
            <person name="Ho-Il K."/>
            <person name="Hahn J.H."/>
            <person name="Sangsakoo G."/>
            <person name="Vanavichit A."/>
            <person name="de Mattos Luiz.A.T."/>
            <person name="Zimmer P.D."/>
            <person name="Malone G."/>
            <person name="Dellagostin O."/>
            <person name="de Oliveira A.C."/>
            <person name="Bevan M."/>
            <person name="Bancroft I."/>
            <person name="Minx P."/>
            <person name="Cordum H."/>
            <person name="Wilson R."/>
            <person name="Cheng Z."/>
            <person name="Jin W."/>
            <person name="Jiang J."/>
            <person name="Leong S.A."/>
            <person name="Iwama H."/>
            <person name="Gojobori T."/>
            <person name="Itoh T."/>
            <person name="Niimura Y."/>
            <person name="Fujii Y."/>
            <person name="Habara T."/>
            <person name="Sakai H."/>
            <person name="Sato Y."/>
            <person name="Wilson G."/>
            <person name="Kumar K."/>
            <person name="McCouch S."/>
            <person name="Juretic N."/>
            <person name="Hoen D."/>
            <person name="Wright S."/>
            <person name="Bruskiewich R."/>
            <person name="Bureau T."/>
            <person name="Miyao A."/>
            <person name="Hirochika H."/>
            <person name="Nishikawa T."/>
            <person name="Kadowaki K."/>
            <person name="Sugiura M."/>
            <person name="Burr B."/>
            <person name="Sasaki T."/>
        </authorList>
    </citation>
    <scope>NUCLEOTIDE SEQUENCE [LARGE SCALE GENOMIC DNA]</scope>
    <source>
        <strain evidence="3">cv. Nipponbare</strain>
    </source>
</reference>